<dbReference type="RefSeq" id="WP_060239741.1">
    <property type="nucleotide sequence ID" value="NZ_LPJR01000006.1"/>
</dbReference>
<dbReference type="InterPro" id="IPR016163">
    <property type="entry name" value="Ald_DH_C"/>
</dbReference>
<proteinExistence type="inferred from homology"/>
<dbReference type="PROSITE" id="PS00687">
    <property type="entry name" value="ALDEHYDE_DEHYDR_GLU"/>
    <property type="match status" value="1"/>
</dbReference>
<dbReference type="AlphaFoldDB" id="A0A132ELV4"/>
<evidence type="ECO:0000256" key="3">
    <source>
        <dbReference type="PROSITE-ProRule" id="PRU10007"/>
    </source>
</evidence>
<evidence type="ECO:0000256" key="2">
    <source>
        <dbReference type="ARBA" id="ARBA00023002"/>
    </source>
</evidence>
<dbReference type="CDD" id="cd07139">
    <property type="entry name" value="ALDH_AldA-Rv0768"/>
    <property type="match status" value="1"/>
</dbReference>
<dbReference type="SUPFAM" id="SSF53720">
    <property type="entry name" value="ALDH-like"/>
    <property type="match status" value="1"/>
</dbReference>
<dbReference type="FunFam" id="3.40.309.10:FF:000009">
    <property type="entry name" value="Aldehyde dehydrogenase A"/>
    <property type="match status" value="1"/>
</dbReference>
<dbReference type="Gene3D" id="3.40.605.10">
    <property type="entry name" value="Aldehyde Dehydrogenase, Chain A, domain 1"/>
    <property type="match status" value="1"/>
</dbReference>
<dbReference type="InterPro" id="IPR016162">
    <property type="entry name" value="Ald_DH_N"/>
</dbReference>
<name>A0A132ELV4_9BURK</name>
<evidence type="ECO:0000256" key="1">
    <source>
        <dbReference type="ARBA" id="ARBA00009986"/>
    </source>
</evidence>
<reference evidence="6 7" key="1">
    <citation type="submission" date="2015-11" db="EMBL/GenBank/DDBJ databases">
        <title>Expanding the genomic diversity of Burkholderia species for the development of highly accurate diagnostics.</title>
        <authorList>
            <person name="Sahl J."/>
            <person name="Keim P."/>
            <person name="Wagner D."/>
        </authorList>
    </citation>
    <scope>NUCLEOTIDE SEQUENCE [LARGE SCALE GENOMIC DNA]</scope>
    <source>
        <strain evidence="6 7">MSMB368WGS</strain>
    </source>
</reference>
<dbReference type="EMBL" id="LPJR01000006">
    <property type="protein sequence ID" value="KWF36108.1"/>
    <property type="molecule type" value="Genomic_DNA"/>
</dbReference>
<organism evidence="6 7">
    <name type="scientific">Burkholderia pseudomultivorans</name>
    <dbReference type="NCBI Taxonomy" id="1207504"/>
    <lineage>
        <taxon>Bacteria</taxon>
        <taxon>Pseudomonadati</taxon>
        <taxon>Pseudomonadota</taxon>
        <taxon>Betaproteobacteria</taxon>
        <taxon>Burkholderiales</taxon>
        <taxon>Burkholderiaceae</taxon>
        <taxon>Burkholderia</taxon>
        <taxon>Burkholderia cepacia complex</taxon>
    </lineage>
</organism>
<comment type="caution">
    <text evidence="6">The sequence shown here is derived from an EMBL/GenBank/DDBJ whole genome shotgun (WGS) entry which is preliminary data.</text>
</comment>
<dbReference type="InterPro" id="IPR029510">
    <property type="entry name" value="Ald_DH_CS_GLU"/>
</dbReference>
<dbReference type="Proteomes" id="UP000062912">
    <property type="component" value="Unassembled WGS sequence"/>
</dbReference>
<protein>
    <submittedName>
        <fullName evidence="6">Aldehyde dehydrogenase</fullName>
    </submittedName>
</protein>
<dbReference type="Pfam" id="PF00171">
    <property type="entry name" value="Aldedh"/>
    <property type="match status" value="1"/>
</dbReference>
<feature type="active site" evidence="3">
    <location>
        <position position="258"/>
    </location>
</feature>
<comment type="similarity">
    <text evidence="1 4">Belongs to the aldehyde dehydrogenase family.</text>
</comment>
<evidence type="ECO:0000256" key="4">
    <source>
        <dbReference type="RuleBase" id="RU003345"/>
    </source>
</evidence>
<evidence type="ECO:0000313" key="7">
    <source>
        <dbReference type="Proteomes" id="UP000062912"/>
    </source>
</evidence>
<dbReference type="InterPro" id="IPR016161">
    <property type="entry name" value="Ald_DH/histidinol_DH"/>
</dbReference>
<feature type="domain" description="Aldehyde dehydrogenase" evidence="5">
    <location>
        <begin position="20"/>
        <end position="483"/>
    </location>
</feature>
<dbReference type="PANTHER" id="PTHR42804:SF1">
    <property type="entry name" value="ALDEHYDE DEHYDROGENASE-RELATED"/>
    <property type="match status" value="1"/>
</dbReference>
<keyword evidence="2 4" id="KW-0560">Oxidoreductase</keyword>
<dbReference type="InterPro" id="IPR015590">
    <property type="entry name" value="Aldehyde_DH_dom"/>
</dbReference>
<evidence type="ECO:0000259" key="5">
    <source>
        <dbReference type="Pfam" id="PF00171"/>
    </source>
</evidence>
<dbReference type="OrthoDB" id="6187633at2"/>
<sequence length="490" mass="51934">MNRPSLNMPHADRLYIGGRWVAPASAETCAVLNCATEDVVAHAAMANEADVDAAVRVARDAFDRGPWPHLSPAERAAFLEKIAARLEALNDEFARGWSIESGVLYRIAKPRIGLFLSGAFRQYAAMAHSYPFVAPARAVTGHQAYRVQEPVGVVVVIVPWNGPAGLLAYKIAPALLAGCTVVIKNSPETPSSGHLFAQICDEVGLPPGVVNMLTADRTVSESLVRHPGVDKITFTGSTGAGRRIGAVAAERVARVTLELGGKSPAVVLDDYDVETAAKVLGAPYFSYLSGQVCHSLTRIIVPRAKHDRMVDALVEAARGMVLGDPLDDATSMGPLATAAQRDVVERLVAQGVSDGARLAIGGKRPAHLARGFFFEPTVFANVDNRSRIAQNELFGPVLSVIPADSEQHAIDMANDTIFGLNAAVFTHDTERALHVARRLRAGSVGHNASRTDFSIGFGGFKQSGVGREGGTGGLEAFLESKTVVLDQPAA</sequence>
<accession>A0A132ELV4</accession>
<dbReference type="GO" id="GO:0016620">
    <property type="term" value="F:oxidoreductase activity, acting on the aldehyde or oxo group of donors, NAD or NADP as acceptor"/>
    <property type="evidence" value="ECO:0007669"/>
    <property type="project" value="InterPro"/>
</dbReference>
<dbReference type="PANTHER" id="PTHR42804">
    <property type="entry name" value="ALDEHYDE DEHYDROGENASE"/>
    <property type="match status" value="1"/>
</dbReference>
<gene>
    <name evidence="6" type="ORF">WT56_07445</name>
</gene>
<dbReference type="Gene3D" id="3.40.309.10">
    <property type="entry name" value="Aldehyde Dehydrogenase, Chain A, domain 2"/>
    <property type="match status" value="1"/>
</dbReference>
<evidence type="ECO:0000313" key="6">
    <source>
        <dbReference type="EMBL" id="KWF36108.1"/>
    </source>
</evidence>
<dbReference type="FunFam" id="3.40.605.10:FF:000007">
    <property type="entry name" value="NAD/NADP-dependent betaine aldehyde dehydrogenase"/>
    <property type="match status" value="1"/>
</dbReference>